<organism evidence="2">
    <name type="scientific">Rouxiella sp. WC2420</name>
    <dbReference type="NCBI Taxonomy" id="3234145"/>
    <lineage>
        <taxon>Bacteria</taxon>
        <taxon>Pseudomonadati</taxon>
        <taxon>Pseudomonadota</taxon>
        <taxon>Gammaproteobacteria</taxon>
        <taxon>Enterobacterales</taxon>
        <taxon>Yersiniaceae</taxon>
        <taxon>Rouxiella</taxon>
    </lineage>
</organism>
<gene>
    <name evidence="2" type="ORF">AB3G37_07245</name>
</gene>
<dbReference type="SUPFAM" id="SSF54593">
    <property type="entry name" value="Glyoxalase/Bleomycin resistance protein/Dihydroxybiphenyl dioxygenase"/>
    <property type="match status" value="1"/>
</dbReference>
<dbReference type="GO" id="GO:0046677">
    <property type="term" value="P:response to antibiotic"/>
    <property type="evidence" value="ECO:0007669"/>
    <property type="project" value="UniProtKB-KW"/>
</dbReference>
<reference evidence="2" key="1">
    <citation type="submission" date="2024-07" db="EMBL/GenBank/DDBJ databases">
        <authorList>
            <person name="Biller S.J."/>
        </authorList>
    </citation>
    <scope>NUCLEOTIDE SEQUENCE</scope>
    <source>
        <strain evidence="2">WC2420</strain>
    </source>
</reference>
<evidence type="ECO:0000256" key="1">
    <source>
        <dbReference type="ARBA" id="ARBA00023251"/>
    </source>
</evidence>
<protein>
    <submittedName>
        <fullName evidence="2">Glyoxalase superfamily protein</fullName>
    </submittedName>
</protein>
<sequence length="47" mass="5617">MQNIELLHSELNNKHYGYGRTDIVQQGWGNVLEVYDPFGNRIRFCQY</sequence>
<dbReference type="Pfam" id="PF19581">
    <property type="entry name" value="Glyoxalase_7"/>
    <property type="match status" value="1"/>
</dbReference>
<dbReference type="EMBL" id="CP165628">
    <property type="protein sequence ID" value="XDU73866.1"/>
    <property type="molecule type" value="Genomic_DNA"/>
</dbReference>
<dbReference type="AlphaFoldDB" id="A0AB39VWS4"/>
<name>A0AB39VWS4_9GAMM</name>
<evidence type="ECO:0000313" key="2">
    <source>
        <dbReference type="EMBL" id="XDU73866.1"/>
    </source>
</evidence>
<accession>A0AB39VWS4</accession>
<keyword evidence="1" id="KW-0046">Antibiotic resistance</keyword>
<dbReference type="Gene3D" id="3.10.180.10">
    <property type="entry name" value="2,3-Dihydroxybiphenyl 1,2-Dioxygenase, domain 1"/>
    <property type="match status" value="1"/>
</dbReference>
<dbReference type="RefSeq" id="WP_369790161.1">
    <property type="nucleotide sequence ID" value="NZ_CP165628.1"/>
</dbReference>
<dbReference type="InterPro" id="IPR000335">
    <property type="entry name" value="Bleomycin-R"/>
</dbReference>
<dbReference type="InterPro" id="IPR029068">
    <property type="entry name" value="Glyas_Bleomycin-R_OHBP_Dase"/>
</dbReference>
<proteinExistence type="predicted"/>